<gene>
    <name evidence="1" type="ORF">SDC9_184820</name>
</gene>
<evidence type="ECO:0000313" key="1">
    <source>
        <dbReference type="EMBL" id="MPN37304.1"/>
    </source>
</evidence>
<organism evidence="1">
    <name type="scientific">bioreactor metagenome</name>
    <dbReference type="NCBI Taxonomy" id="1076179"/>
    <lineage>
        <taxon>unclassified sequences</taxon>
        <taxon>metagenomes</taxon>
        <taxon>ecological metagenomes</taxon>
    </lineage>
</organism>
<name>A0A645HMG3_9ZZZZ</name>
<dbReference type="EMBL" id="VSSQ01091885">
    <property type="protein sequence ID" value="MPN37304.1"/>
    <property type="molecule type" value="Genomic_DNA"/>
</dbReference>
<accession>A0A645HMG3</accession>
<dbReference type="AlphaFoldDB" id="A0A645HMG3"/>
<reference evidence="1" key="1">
    <citation type="submission" date="2019-08" db="EMBL/GenBank/DDBJ databases">
        <authorList>
            <person name="Kucharzyk K."/>
            <person name="Murdoch R.W."/>
            <person name="Higgins S."/>
            <person name="Loffler F."/>
        </authorList>
    </citation>
    <scope>NUCLEOTIDE SEQUENCE</scope>
</reference>
<proteinExistence type="predicted"/>
<comment type="caution">
    <text evidence="1">The sequence shown here is derived from an EMBL/GenBank/DDBJ whole genome shotgun (WGS) entry which is preliminary data.</text>
</comment>
<protein>
    <submittedName>
        <fullName evidence="1">Uncharacterized protein</fullName>
    </submittedName>
</protein>
<sequence length="109" mass="13192">MWVFAFLFIKGHALQSYQRFERSLYTCPFVGFFSFVWTNGKSYIYLKRFFVNHRQKYLFVEWILKGVVFDVNEDRVNTGIPANKKRFEKIIHKLCIGHRVQPHLEDLKI</sequence>